<dbReference type="SUPFAM" id="SSF51126">
    <property type="entry name" value="Pectin lyase-like"/>
    <property type="match status" value="1"/>
</dbReference>
<dbReference type="Gene3D" id="2.160.20.10">
    <property type="entry name" value="Single-stranded right-handed beta-helix, Pectin lyase-like"/>
    <property type="match status" value="1"/>
</dbReference>
<dbReference type="HOGENOM" id="CLU_359349_0_0_4"/>
<evidence type="ECO:0000259" key="2">
    <source>
        <dbReference type="Pfam" id="PF12571"/>
    </source>
</evidence>
<dbReference type="STRING" id="1030841.HMPREF9370_0988"/>
<dbReference type="InterPro" id="IPR011050">
    <property type="entry name" value="Pectin_lyase_fold/virulence"/>
</dbReference>
<name>G4CPH8_9NEIS</name>
<reference evidence="3 4" key="1">
    <citation type="submission" date="2011-06" db="EMBL/GenBank/DDBJ databases">
        <authorList>
            <person name="Muzny D."/>
            <person name="Qin X."/>
            <person name="Deng J."/>
            <person name="Jiang H."/>
            <person name="Liu Y."/>
            <person name="Qu J."/>
            <person name="Song X.-Z."/>
            <person name="Zhang L."/>
            <person name="Thornton R."/>
            <person name="Coyle M."/>
            <person name="Francisco L."/>
            <person name="Jackson L."/>
            <person name="Javaid M."/>
            <person name="Korchina V."/>
            <person name="Kovar C."/>
            <person name="Mata R."/>
            <person name="Mathew T."/>
            <person name="Ngo R."/>
            <person name="Nguyen L."/>
            <person name="Nguyen N."/>
            <person name="Okwuonu G."/>
            <person name="Ongeri F."/>
            <person name="Pham C."/>
            <person name="Simmons D."/>
            <person name="Wilczek-Boney K."/>
            <person name="Hale W."/>
            <person name="Jakkamsetti A."/>
            <person name="Pham P."/>
            <person name="Ruth R."/>
            <person name="San Lucas F."/>
            <person name="Warren J."/>
            <person name="Zhang J."/>
            <person name="Zhao Z."/>
            <person name="Zhou C."/>
            <person name="Zhu D."/>
            <person name="Lee S."/>
            <person name="Bess C."/>
            <person name="Blankenburg K."/>
            <person name="Forbes L."/>
            <person name="Fu Q."/>
            <person name="Gubbala S."/>
            <person name="Hirani K."/>
            <person name="Jayaseelan J.C."/>
            <person name="Lara F."/>
            <person name="Munidasa M."/>
            <person name="Palculict T."/>
            <person name="Patil S."/>
            <person name="Pu L.-L."/>
            <person name="Saada N."/>
            <person name="Tang L."/>
            <person name="Weissenberger G."/>
            <person name="Zhu Y."/>
            <person name="Hemphill L."/>
            <person name="Shang Y."/>
            <person name="Youmans B."/>
            <person name="Ayvaz T."/>
            <person name="Ross M."/>
            <person name="Santibanez J."/>
            <person name="Aqrawi P."/>
            <person name="Gross S."/>
            <person name="Joshi V."/>
            <person name="Fowler G."/>
            <person name="Nazareth L."/>
            <person name="Reid J."/>
            <person name="Worley K."/>
            <person name="Petrosino J."/>
            <person name="Highlander S."/>
            <person name="Gibbs R."/>
        </authorList>
    </citation>
    <scope>NUCLEOTIDE SEQUENCE [LARGE SCALE GENOMIC DNA]</scope>
    <source>
        <strain evidence="3 4">9715</strain>
    </source>
</reference>
<gene>
    <name evidence="3" type="ORF">HMPREF9370_0988</name>
</gene>
<dbReference type="InterPro" id="IPR012334">
    <property type="entry name" value="Pectin_lyas_fold"/>
</dbReference>
<accession>G4CPH8</accession>
<dbReference type="PANTHER" id="PTHR35191">
    <property type="entry name" value="PROPHAGE SIDE TAIL FIBER PROTEIN HOMOLOG STFQ-RELATED"/>
    <property type="match status" value="1"/>
</dbReference>
<dbReference type="PANTHER" id="PTHR35191:SF1">
    <property type="entry name" value="PROPHAGE SIDE TAIL FIBER PROTEIN HOMOLOG STFQ-RELATED"/>
    <property type="match status" value="1"/>
</dbReference>
<dbReference type="EMBL" id="AGAZ01000038">
    <property type="protein sequence ID" value="EGZ47741.1"/>
    <property type="molecule type" value="Genomic_DNA"/>
</dbReference>
<dbReference type="Pfam" id="PF12571">
    <property type="entry name" value="Phage_tail_fib"/>
    <property type="match status" value="1"/>
</dbReference>
<evidence type="ECO:0000313" key="4">
    <source>
        <dbReference type="Proteomes" id="UP000005336"/>
    </source>
</evidence>
<feature type="domain" description="Phage tail fibre protein N-terminal" evidence="2">
    <location>
        <begin position="1"/>
        <end position="149"/>
    </location>
</feature>
<protein>
    <recommendedName>
        <fullName evidence="2">Phage tail fibre protein N-terminal domain-containing protein</fullName>
    </recommendedName>
</protein>
<sequence length="779" mass="83088">MTQKYYTLLTNIGAARLANAAALGNKINLTEMAVGDGGGADVVPNAAARGLVREVYRGAVNSLEVDPKNTNQIIAEIVITEEVGDFTIREVGIFDAQGNLFAYGNLPATYKPVSSSGSARTQTIRMVLQVSNSDSVRLKIDPAIVLATREYVDAAARERLARVGSVEELRLMNKAGVKSVFVHGYYKDRPGIGGGIFVADDADRQTADDGAMVIVSADGTRWRRADKVLSVEMFGAIGDGELHLSAGRSLDGIAIQRFIDYAAASGGAKKCLLRGHYVINHTIVLKKHAYLMGDSAWTSLIEKASGFNGDALKTDGFDALKAAVGSLADCPYDFGVCDIKFDGRYISNSGDAYINTSGGGLKIIGTQFKLVATVFNQAGVGVYLSGKGEETVERYRDGKISLRIDTTKDEGFIFAGPHDLKIDKVFCRRAGAVLSNDPKRWTLWATENYPSKQRVDGIVFETAGEIDLIHSWGHEAGYGVAVNGGRLNADLIISESAIGGIDFSGGAYGMIDKLRVHNIKGGVAYQSPSHASAGTMPSVNYNTSGHFAINSLSCQRSGSGQTGQDELRIERGRLIIGNMTLNGHAKPGHGIKQNGGVLEIANLDVDNIKGNAADGNASAAWVGNATGNYAYAKISGFVSNSDVGIRKVKNMQAERIDLQMRNVATPWGGVKKNSAAQRWQIDAVGTVSKSSRFVGAVEFNPLSTDVQKVKIAHGLLYGPNISNVQVSVADSPTSIIDSPAEYASIAVYEVDDEFVTIGMKLKVPGTLDTTPRINIHMEV</sequence>
<feature type="chain" id="PRO_5003462299" description="Phage tail fibre protein N-terminal domain-containing protein" evidence="1">
    <location>
        <begin position="21"/>
        <end position="779"/>
    </location>
</feature>
<proteinExistence type="predicted"/>
<feature type="signal peptide" evidence="1">
    <location>
        <begin position="1"/>
        <end position="20"/>
    </location>
</feature>
<dbReference type="Proteomes" id="UP000005336">
    <property type="component" value="Unassembled WGS sequence"/>
</dbReference>
<evidence type="ECO:0000256" key="1">
    <source>
        <dbReference type="SAM" id="SignalP"/>
    </source>
</evidence>
<dbReference type="RefSeq" id="WP_009116130.1">
    <property type="nucleotide sequence ID" value="NZ_JH165159.1"/>
</dbReference>
<dbReference type="OrthoDB" id="8613813at2"/>
<evidence type="ECO:0000313" key="3">
    <source>
        <dbReference type="EMBL" id="EGZ47741.1"/>
    </source>
</evidence>
<dbReference type="InterPro" id="IPR022225">
    <property type="entry name" value="Phage_tail_fibre_N"/>
</dbReference>
<keyword evidence="1" id="KW-0732">Signal</keyword>
<dbReference type="AlphaFoldDB" id="G4CPH8"/>
<keyword evidence="4" id="KW-1185">Reference proteome</keyword>
<dbReference type="PATRIC" id="fig|1030841.3.peg.967"/>
<dbReference type="InterPro" id="IPR051934">
    <property type="entry name" value="Phage_Tail_Fiber_Structural"/>
</dbReference>
<comment type="caution">
    <text evidence="3">The sequence shown here is derived from an EMBL/GenBank/DDBJ whole genome shotgun (WGS) entry which is preliminary data.</text>
</comment>
<organism evidence="3 4">
    <name type="scientific">Neisseria wadsworthii 9715</name>
    <dbReference type="NCBI Taxonomy" id="1030841"/>
    <lineage>
        <taxon>Bacteria</taxon>
        <taxon>Pseudomonadati</taxon>
        <taxon>Pseudomonadota</taxon>
        <taxon>Betaproteobacteria</taxon>
        <taxon>Neisseriales</taxon>
        <taxon>Neisseriaceae</taxon>
        <taxon>Neisseria</taxon>
    </lineage>
</organism>